<gene>
    <name evidence="2" type="ORF">BD324DRAFT_654335</name>
</gene>
<feature type="compositionally biased region" description="Polar residues" evidence="1">
    <location>
        <begin position="1"/>
        <end position="19"/>
    </location>
</feature>
<accession>A0A1Y1UR05</accession>
<name>A0A1Y1UR05_9TREE</name>
<dbReference type="GeneID" id="33560599"/>
<feature type="compositionally biased region" description="Basic and acidic residues" evidence="1">
    <location>
        <begin position="21"/>
        <end position="30"/>
    </location>
</feature>
<dbReference type="AlphaFoldDB" id="A0A1Y1UR05"/>
<dbReference type="Proteomes" id="UP000193218">
    <property type="component" value="Unassembled WGS sequence"/>
</dbReference>
<feature type="region of interest" description="Disordered" evidence="1">
    <location>
        <begin position="1"/>
        <end position="30"/>
    </location>
</feature>
<dbReference type="EMBL" id="NBSH01000001">
    <property type="protein sequence ID" value="ORX40481.1"/>
    <property type="molecule type" value="Genomic_DNA"/>
</dbReference>
<keyword evidence="3" id="KW-1185">Reference proteome</keyword>
<evidence type="ECO:0000256" key="1">
    <source>
        <dbReference type="SAM" id="MobiDB-lite"/>
    </source>
</evidence>
<dbReference type="InParanoid" id="A0A1Y1UR05"/>
<dbReference type="PANTHER" id="PTHR39475:SF1">
    <property type="entry name" value="CONIDIATION-SPECIFIC PROTEIN 6"/>
    <property type="match status" value="1"/>
</dbReference>
<dbReference type="PANTHER" id="PTHR39475">
    <property type="entry name" value="CONIDIATION-SPECIFIC PROTEIN 6"/>
    <property type="match status" value="1"/>
</dbReference>
<organism evidence="2 3">
    <name type="scientific">Kockovaella imperatae</name>
    <dbReference type="NCBI Taxonomy" id="4999"/>
    <lineage>
        <taxon>Eukaryota</taxon>
        <taxon>Fungi</taxon>
        <taxon>Dikarya</taxon>
        <taxon>Basidiomycota</taxon>
        <taxon>Agaricomycotina</taxon>
        <taxon>Tremellomycetes</taxon>
        <taxon>Tremellales</taxon>
        <taxon>Cuniculitremaceae</taxon>
        <taxon>Kockovaella</taxon>
    </lineage>
</organism>
<feature type="region of interest" description="Disordered" evidence="1">
    <location>
        <begin position="60"/>
        <end position="117"/>
    </location>
</feature>
<dbReference type="RefSeq" id="XP_021874160.1">
    <property type="nucleotide sequence ID" value="XM_022018790.1"/>
</dbReference>
<comment type="caution">
    <text evidence="2">The sequence shown here is derived from an EMBL/GenBank/DDBJ whole genome shotgun (WGS) entry which is preliminary data.</text>
</comment>
<dbReference type="OrthoDB" id="3358750at2759"/>
<protein>
    <submittedName>
        <fullName evidence="2">Uncharacterized protein</fullName>
    </submittedName>
</protein>
<dbReference type="STRING" id="4999.A0A1Y1UR05"/>
<proteinExistence type="predicted"/>
<sequence length="117" mass="12894">MADNNTGAIDPKTGTSGHAQTGERFEVAPENAHLRLDKKDERSHANALADAEKVAAVERAVEEKKKELQEHPTAIAESHGNKPSRGAVIDEQLIQEEKEELAKKEEAKKQSEEAHKH</sequence>
<evidence type="ECO:0000313" key="3">
    <source>
        <dbReference type="Proteomes" id="UP000193218"/>
    </source>
</evidence>
<reference evidence="2 3" key="1">
    <citation type="submission" date="2017-03" db="EMBL/GenBank/DDBJ databases">
        <title>Widespread Adenine N6-methylation of Active Genes in Fungi.</title>
        <authorList>
            <consortium name="DOE Joint Genome Institute"/>
            <person name="Mondo S.J."/>
            <person name="Dannebaum R.O."/>
            <person name="Kuo R.C."/>
            <person name="Louie K.B."/>
            <person name="Bewick A.J."/>
            <person name="Labutti K."/>
            <person name="Haridas S."/>
            <person name="Kuo A."/>
            <person name="Salamov A."/>
            <person name="Ahrendt S.R."/>
            <person name="Lau R."/>
            <person name="Bowen B.P."/>
            <person name="Lipzen A."/>
            <person name="Sullivan W."/>
            <person name="Andreopoulos W.B."/>
            <person name="Clum A."/>
            <person name="Lindquist E."/>
            <person name="Daum C."/>
            <person name="Northen T.R."/>
            <person name="Ramamoorthy G."/>
            <person name="Schmitz R.J."/>
            <person name="Gryganskyi A."/>
            <person name="Culley D."/>
            <person name="Magnuson J."/>
            <person name="James T.Y."/>
            <person name="O'Malley M.A."/>
            <person name="Stajich J.E."/>
            <person name="Spatafora J.W."/>
            <person name="Visel A."/>
            <person name="Grigoriev I.V."/>
        </authorList>
    </citation>
    <scope>NUCLEOTIDE SEQUENCE [LARGE SCALE GENOMIC DNA]</scope>
    <source>
        <strain evidence="2 3">NRRL Y-17943</strain>
    </source>
</reference>
<feature type="compositionally biased region" description="Basic and acidic residues" evidence="1">
    <location>
        <begin position="100"/>
        <end position="117"/>
    </location>
</feature>
<evidence type="ECO:0000313" key="2">
    <source>
        <dbReference type="EMBL" id="ORX40481.1"/>
    </source>
</evidence>
<feature type="compositionally biased region" description="Basic and acidic residues" evidence="1">
    <location>
        <begin position="60"/>
        <end position="70"/>
    </location>
</feature>